<feature type="transmembrane region" description="Helical" evidence="5">
    <location>
        <begin position="351"/>
        <end position="369"/>
    </location>
</feature>
<keyword evidence="8" id="KW-1185">Reference proteome</keyword>
<feature type="transmembrane region" description="Helical" evidence="5">
    <location>
        <begin position="112"/>
        <end position="136"/>
    </location>
</feature>
<dbReference type="Pfam" id="PF00999">
    <property type="entry name" value="Na_H_Exchanger"/>
    <property type="match status" value="1"/>
</dbReference>
<accession>A0A011NME3</accession>
<keyword evidence="3 5" id="KW-1133">Transmembrane helix</keyword>
<evidence type="ECO:0000256" key="1">
    <source>
        <dbReference type="ARBA" id="ARBA00004141"/>
    </source>
</evidence>
<dbReference type="PANTHER" id="PTHR43021:SF2">
    <property type="entry name" value="CATION_H+ EXCHANGER DOMAIN-CONTAINING PROTEIN"/>
    <property type="match status" value="1"/>
</dbReference>
<feature type="transmembrane region" description="Helical" evidence="5">
    <location>
        <begin position="292"/>
        <end position="311"/>
    </location>
</feature>
<dbReference type="STRING" id="1454004.AW11_04060"/>
<evidence type="ECO:0000259" key="6">
    <source>
        <dbReference type="Pfam" id="PF00999"/>
    </source>
</evidence>
<dbReference type="eggNOG" id="COG0475">
    <property type="taxonomic scope" value="Bacteria"/>
</dbReference>
<feature type="transmembrane region" description="Helical" evidence="5">
    <location>
        <begin position="174"/>
        <end position="197"/>
    </location>
</feature>
<dbReference type="PANTHER" id="PTHR43021">
    <property type="entry name" value="NA(+)/H(+) ANTIPORTER-RELATED"/>
    <property type="match status" value="1"/>
</dbReference>
<evidence type="ECO:0000313" key="7">
    <source>
        <dbReference type="EMBL" id="EXI83898.1"/>
    </source>
</evidence>
<dbReference type="GO" id="GO:1902600">
    <property type="term" value="P:proton transmembrane transport"/>
    <property type="evidence" value="ECO:0007669"/>
    <property type="project" value="InterPro"/>
</dbReference>
<evidence type="ECO:0000256" key="4">
    <source>
        <dbReference type="ARBA" id="ARBA00023136"/>
    </source>
</evidence>
<evidence type="ECO:0000256" key="2">
    <source>
        <dbReference type="ARBA" id="ARBA00022692"/>
    </source>
</evidence>
<feature type="transmembrane region" description="Helical" evidence="5">
    <location>
        <begin position="318"/>
        <end position="339"/>
    </location>
</feature>
<feature type="transmembrane region" description="Helical" evidence="5">
    <location>
        <begin position="209"/>
        <end position="233"/>
    </location>
</feature>
<comment type="subcellular location">
    <subcellularLocation>
        <location evidence="1">Membrane</location>
        <topology evidence="1">Multi-pass membrane protein</topology>
    </subcellularLocation>
</comment>
<name>A0A011NME3_ACCRE</name>
<organism evidence="7 8">
    <name type="scientific">Accumulibacter regalis</name>
    <dbReference type="NCBI Taxonomy" id="522306"/>
    <lineage>
        <taxon>Bacteria</taxon>
        <taxon>Pseudomonadati</taxon>
        <taxon>Pseudomonadota</taxon>
        <taxon>Betaproteobacteria</taxon>
        <taxon>Candidatus Accumulibacter</taxon>
    </lineage>
</organism>
<comment type="caution">
    <text evidence="7">The sequence shown here is derived from an EMBL/GenBank/DDBJ whole genome shotgun (WGS) entry which is preliminary data.</text>
</comment>
<dbReference type="GO" id="GO:0016020">
    <property type="term" value="C:membrane"/>
    <property type="evidence" value="ECO:0007669"/>
    <property type="project" value="UniProtKB-SubCell"/>
</dbReference>
<protein>
    <submittedName>
        <fullName evidence="7">NhaP-type Na+/H+ and K+/H+ antiporter</fullName>
    </submittedName>
</protein>
<feature type="transmembrane region" description="Helical" evidence="5">
    <location>
        <begin position="376"/>
        <end position="399"/>
    </location>
</feature>
<keyword evidence="4 5" id="KW-0472">Membrane</keyword>
<evidence type="ECO:0000313" key="8">
    <source>
        <dbReference type="Proteomes" id="UP000022141"/>
    </source>
</evidence>
<dbReference type="InterPro" id="IPR038770">
    <property type="entry name" value="Na+/solute_symporter_sf"/>
</dbReference>
<dbReference type="AlphaFoldDB" id="A0A011NME3"/>
<feature type="domain" description="Cation/H+ exchanger transmembrane" evidence="6">
    <location>
        <begin position="41"/>
        <end position="401"/>
    </location>
</feature>
<dbReference type="GO" id="GO:0015297">
    <property type="term" value="F:antiporter activity"/>
    <property type="evidence" value="ECO:0007669"/>
    <property type="project" value="InterPro"/>
</dbReference>
<dbReference type="InterPro" id="IPR006153">
    <property type="entry name" value="Cation/H_exchanger_TM"/>
</dbReference>
<dbReference type="PATRIC" id="fig|1454004.3.peg.4163"/>
<feature type="transmembrane region" description="Helical" evidence="5">
    <location>
        <begin position="81"/>
        <end position="100"/>
    </location>
</feature>
<gene>
    <name evidence="7" type="ORF">AW11_04060</name>
</gene>
<dbReference type="Gene3D" id="1.20.1530.20">
    <property type="match status" value="1"/>
</dbReference>
<feature type="transmembrane region" description="Helical" evidence="5">
    <location>
        <begin position="142"/>
        <end position="162"/>
    </location>
</feature>
<dbReference type="EMBL" id="JEMY01000078">
    <property type="protein sequence ID" value="EXI83898.1"/>
    <property type="molecule type" value="Genomic_DNA"/>
</dbReference>
<sequence>MHRARQARGADVPAREPTHLIHETLHGILASVAWPAAIATAWVVGELAYRLLSLPRISSYGIAGFAMAASQGGFLDNPSGTPVALLAHFAFGLILFELGYRINLRWLRVNPWLAITGVAEAGGSFAAVFILAQAFALPMVPSLLLAALAMATSPAAVLRVANELQSSGQVTERLFHLTACNCVLSLFVFKAVVGYWVLASAGSAFEAVWNSLVVIGVSVAIGAAFGVAVPALLRQLGRIDRNATVAFAAAALLLTAVTHAFKFSPLLAALAFGLVARHRRAILSQAQRNFGTLGDLLTVLLFVFIAASLDWQQVRNGLTLALAVIALRLAVKMAATTLFARPSGITWRKGALTGLAMTPMSGLVIVLLEQTRHLKLYALDQVAGLAAIVLLLEVIGPILTRQALVWAGETHPREGR</sequence>
<proteinExistence type="predicted"/>
<feature type="transmembrane region" description="Helical" evidence="5">
    <location>
        <begin position="25"/>
        <end position="45"/>
    </location>
</feature>
<evidence type="ECO:0000256" key="5">
    <source>
        <dbReference type="SAM" id="Phobius"/>
    </source>
</evidence>
<feature type="transmembrane region" description="Helical" evidence="5">
    <location>
        <begin position="245"/>
        <end position="272"/>
    </location>
</feature>
<keyword evidence="2 5" id="KW-0812">Transmembrane</keyword>
<reference evidence="7" key="1">
    <citation type="submission" date="2014-02" db="EMBL/GenBank/DDBJ databases">
        <title>Expanding our view of genomic diversity in Candidatus Accumulibacter clades.</title>
        <authorList>
            <person name="Skennerton C.T."/>
            <person name="Barr J.J."/>
            <person name="Slater F.R."/>
            <person name="Bond P.L."/>
            <person name="Tyson G.W."/>
        </authorList>
    </citation>
    <scope>NUCLEOTIDE SEQUENCE [LARGE SCALE GENOMIC DNA]</scope>
</reference>
<dbReference type="Proteomes" id="UP000022141">
    <property type="component" value="Unassembled WGS sequence"/>
</dbReference>
<evidence type="ECO:0000256" key="3">
    <source>
        <dbReference type="ARBA" id="ARBA00022989"/>
    </source>
</evidence>